<dbReference type="PROSITE" id="PS50297">
    <property type="entry name" value="ANK_REP_REGION"/>
    <property type="match status" value="2"/>
</dbReference>
<dbReference type="AlphaFoldDB" id="A0ABD3WER0"/>
<dbReference type="Pfam" id="PF00023">
    <property type="entry name" value="Ank"/>
    <property type="match status" value="2"/>
</dbReference>
<dbReference type="GO" id="GO:0005886">
    <property type="term" value="C:plasma membrane"/>
    <property type="evidence" value="ECO:0007669"/>
    <property type="project" value="UniProtKB-SubCell"/>
</dbReference>
<evidence type="ECO:0000256" key="7">
    <source>
        <dbReference type="ARBA" id="ARBA00022837"/>
    </source>
</evidence>
<accession>A0ABD3WER0</accession>
<evidence type="ECO:0000313" key="14">
    <source>
        <dbReference type="Proteomes" id="UP001634394"/>
    </source>
</evidence>
<feature type="repeat" description="ANK" evidence="10">
    <location>
        <begin position="107"/>
        <end position="129"/>
    </location>
</feature>
<evidence type="ECO:0000256" key="8">
    <source>
        <dbReference type="ARBA" id="ARBA00023065"/>
    </source>
</evidence>
<feature type="repeat" description="ANK" evidence="10">
    <location>
        <begin position="162"/>
        <end position="194"/>
    </location>
</feature>
<dbReference type="Gene3D" id="1.25.40.20">
    <property type="entry name" value="Ankyrin repeat-containing domain"/>
    <property type="match status" value="1"/>
</dbReference>
<feature type="transmembrane region" description="Helical" evidence="12">
    <location>
        <begin position="597"/>
        <end position="619"/>
    </location>
</feature>
<comment type="subcellular location">
    <subcellularLocation>
        <location evidence="1">Cell membrane</location>
        <topology evidence="1">Multi-pass membrane protein</topology>
    </subcellularLocation>
</comment>
<proteinExistence type="predicted"/>
<keyword evidence="14" id="KW-1185">Reference proteome</keyword>
<evidence type="ECO:0000256" key="3">
    <source>
        <dbReference type="ARBA" id="ARBA00022475"/>
    </source>
</evidence>
<gene>
    <name evidence="13" type="ORF">ACJMK2_039843</name>
</gene>
<evidence type="ECO:0000256" key="9">
    <source>
        <dbReference type="ARBA" id="ARBA00023303"/>
    </source>
</evidence>
<feature type="transmembrane region" description="Helical" evidence="12">
    <location>
        <begin position="468"/>
        <end position="488"/>
    </location>
</feature>
<dbReference type="Proteomes" id="UP001634394">
    <property type="component" value="Unassembled WGS sequence"/>
</dbReference>
<organism evidence="13 14">
    <name type="scientific">Sinanodonta woodiana</name>
    <name type="common">Chinese pond mussel</name>
    <name type="synonym">Anodonta woodiana</name>
    <dbReference type="NCBI Taxonomy" id="1069815"/>
    <lineage>
        <taxon>Eukaryota</taxon>
        <taxon>Metazoa</taxon>
        <taxon>Spiralia</taxon>
        <taxon>Lophotrochozoa</taxon>
        <taxon>Mollusca</taxon>
        <taxon>Bivalvia</taxon>
        <taxon>Autobranchia</taxon>
        <taxon>Heteroconchia</taxon>
        <taxon>Palaeoheterodonta</taxon>
        <taxon>Unionida</taxon>
        <taxon>Unionoidea</taxon>
        <taxon>Unionidae</taxon>
        <taxon>Unioninae</taxon>
        <taxon>Sinanodonta</taxon>
    </lineage>
</organism>
<evidence type="ECO:0000256" key="4">
    <source>
        <dbReference type="ARBA" id="ARBA00022568"/>
    </source>
</evidence>
<evidence type="ECO:0000313" key="13">
    <source>
        <dbReference type="EMBL" id="KAL3871871.1"/>
    </source>
</evidence>
<dbReference type="GO" id="GO:0005262">
    <property type="term" value="F:calcium channel activity"/>
    <property type="evidence" value="ECO:0007669"/>
    <property type="project" value="UniProtKB-KW"/>
</dbReference>
<evidence type="ECO:0000256" key="2">
    <source>
        <dbReference type="ARBA" id="ARBA00022448"/>
    </source>
</evidence>
<keyword evidence="12" id="KW-0472">Membrane</keyword>
<dbReference type="PANTHER" id="PTHR10582">
    <property type="entry name" value="TRANSIENT RECEPTOR POTENTIAL ION CHANNEL PROTEIN"/>
    <property type="match status" value="1"/>
</dbReference>
<dbReference type="PROSITE" id="PS50088">
    <property type="entry name" value="ANK_REPEAT"/>
    <property type="match status" value="2"/>
</dbReference>
<keyword evidence="9" id="KW-0407">Ion channel</keyword>
<comment type="caution">
    <text evidence="13">The sequence shown here is derived from an EMBL/GenBank/DDBJ whole genome shotgun (WGS) entry which is preliminary data.</text>
</comment>
<keyword evidence="10" id="KW-0040">ANK repeat</keyword>
<evidence type="ECO:0000256" key="12">
    <source>
        <dbReference type="SAM" id="Phobius"/>
    </source>
</evidence>
<evidence type="ECO:0008006" key="15">
    <source>
        <dbReference type="Google" id="ProtNLM"/>
    </source>
</evidence>
<evidence type="ECO:0000256" key="6">
    <source>
        <dbReference type="ARBA" id="ARBA00022737"/>
    </source>
</evidence>
<keyword evidence="5" id="KW-0107">Calcium channel</keyword>
<sequence length="805" mass="92662">MGGTKSKVDSIYLPEHHDDQRVDRIRDYLEKIARNIGPSEDKEVELFLQHPDVVDALAGKVCTDPNILHIILSMLAFDTDSEKKCFEYLVKTCSDKVLEGQRRGHYQGLTPLHMAICHGQVSLVTCLLDEIAERMKRSLNENLRQILHCAATGDAFGKAVLRSELPLSVAASVGNKNIFDVLLRHGAELDKENSKGNNVYHCLIEYAYLYPDKLNSVMDMFRYIHEESKAVTQVCEYYLSHVHEDRAIKNVRCKILFMRNREGDTPLQAAIRYGQPLIFEYLLEKAYLYADYNSGLFDMKVYDVTDLDGSLILNKSGHNGTLKLDKCNKVGEETHLDCLFTMKNSIAFRFLEMQVIQRLIMARWKFYRKLVYPLWLVHTLFMVFLTWYATNRAQVQQTSDNITKSYSFPLSQDTGDSDSINGYSFVTSYSFITLVFASFYMLQEVIRLFKGRLHFHKKNFSNSYANDVFRIAIIIFAIFLAVDFFAMWAKSYKGYLLIIALIVGWFLFLFFARAMRLFCNFTSLILTVLPTDVFRFSFIIFIELTAFSTALFIVLQETKDLDEDFHSWWKTLFISFQSIFGYDGIDLLKTENVIFTCIIYIIFIIVTTVLMVNALIAIISNTCDHLFTAGDLSVQLRFNEYSIIRFIESVLPDSFVQKKAREAFKAEKKYRYDVSSDTLVKVDRYLVELKSMRHLDDFGQADTEGIDFIHKLNMAFTPHKLPQTKTKANASSAGKGMMGNLRNVANPPRVTTPRPEQDEKPAIASAIPLHINHFKMGICNDCAQKIKHPFYPGKYFNSKVYLTTE</sequence>
<dbReference type="InterPro" id="IPR002110">
    <property type="entry name" value="Ankyrin_rpt"/>
</dbReference>
<dbReference type="SUPFAM" id="SSF48403">
    <property type="entry name" value="Ankyrin repeat"/>
    <property type="match status" value="1"/>
</dbReference>
<evidence type="ECO:0000256" key="11">
    <source>
        <dbReference type="SAM" id="MobiDB-lite"/>
    </source>
</evidence>
<feature type="compositionally biased region" description="Polar residues" evidence="11">
    <location>
        <begin position="723"/>
        <end position="732"/>
    </location>
</feature>
<dbReference type="EMBL" id="JBJQND010000007">
    <property type="protein sequence ID" value="KAL3871871.1"/>
    <property type="molecule type" value="Genomic_DNA"/>
</dbReference>
<keyword evidence="6" id="KW-0677">Repeat</keyword>
<dbReference type="PANTHER" id="PTHR10582:SF2">
    <property type="entry name" value="INACTIVE"/>
    <property type="match status" value="1"/>
</dbReference>
<feature type="region of interest" description="Disordered" evidence="11">
    <location>
        <begin position="723"/>
        <end position="759"/>
    </location>
</feature>
<dbReference type="InterPro" id="IPR036770">
    <property type="entry name" value="Ankyrin_rpt-contain_sf"/>
</dbReference>
<keyword evidence="4" id="KW-0109">Calcium transport</keyword>
<reference evidence="13 14" key="1">
    <citation type="submission" date="2024-11" db="EMBL/GenBank/DDBJ databases">
        <title>Chromosome-level genome assembly of the freshwater bivalve Anodonta woodiana.</title>
        <authorList>
            <person name="Chen X."/>
        </authorList>
    </citation>
    <scope>NUCLEOTIDE SEQUENCE [LARGE SCALE GENOMIC DNA]</scope>
    <source>
        <strain evidence="13">MN2024</strain>
        <tissue evidence="13">Gills</tissue>
    </source>
</reference>
<dbReference type="InterPro" id="IPR024862">
    <property type="entry name" value="TRPV"/>
</dbReference>
<protein>
    <recommendedName>
        <fullName evidence="15">Ion transport domain-containing protein</fullName>
    </recommendedName>
</protein>
<keyword evidence="7" id="KW-0106">Calcium</keyword>
<evidence type="ECO:0000256" key="10">
    <source>
        <dbReference type="PROSITE-ProRule" id="PRU00023"/>
    </source>
</evidence>
<feature type="transmembrane region" description="Helical" evidence="12">
    <location>
        <begin position="533"/>
        <end position="555"/>
    </location>
</feature>
<feature type="transmembrane region" description="Helical" evidence="12">
    <location>
        <begin position="494"/>
        <end position="512"/>
    </location>
</feature>
<keyword evidence="3" id="KW-1003">Cell membrane</keyword>
<feature type="transmembrane region" description="Helical" evidence="12">
    <location>
        <begin position="420"/>
        <end position="442"/>
    </location>
</feature>
<evidence type="ECO:0000256" key="5">
    <source>
        <dbReference type="ARBA" id="ARBA00022673"/>
    </source>
</evidence>
<dbReference type="SMART" id="SM00248">
    <property type="entry name" value="ANK"/>
    <property type="match status" value="3"/>
</dbReference>
<keyword evidence="2" id="KW-0813">Transport</keyword>
<evidence type="ECO:0000256" key="1">
    <source>
        <dbReference type="ARBA" id="ARBA00004651"/>
    </source>
</evidence>
<feature type="transmembrane region" description="Helical" evidence="12">
    <location>
        <begin position="370"/>
        <end position="389"/>
    </location>
</feature>
<name>A0ABD3WER0_SINWO</name>
<keyword evidence="8" id="KW-0406">Ion transport</keyword>
<keyword evidence="12" id="KW-1133">Transmembrane helix</keyword>
<keyword evidence="12" id="KW-0812">Transmembrane</keyword>